<gene>
    <name evidence="1" type="ORF">DC082_03380</name>
</gene>
<dbReference type="AlphaFoldDB" id="A0A2U2AN67"/>
<proteinExistence type="predicted"/>
<name>A0A2U2AN67_9GAMM</name>
<protein>
    <submittedName>
        <fullName evidence="1">Uncharacterized protein</fullName>
    </submittedName>
</protein>
<keyword evidence="2" id="KW-1185">Reference proteome</keyword>
<accession>A0A2U2AN67</accession>
<evidence type="ECO:0000313" key="1">
    <source>
        <dbReference type="EMBL" id="PWD84587.1"/>
    </source>
</evidence>
<organism evidence="1 2">
    <name type="scientific">Ignatzschineria indica</name>
    <dbReference type="NCBI Taxonomy" id="472583"/>
    <lineage>
        <taxon>Bacteria</taxon>
        <taxon>Pseudomonadati</taxon>
        <taxon>Pseudomonadota</taxon>
        <taxon>Gammaproteobacteria</taxon>
        <taxon>Cardiobacteriales</taxon>
        <taxon>Ignatzschineriaceae</taxon>
        <taxon>Ignatzschineria</taxon>
    </lineage>
</organism>
<sequence>MRVKAKLRKLWRNPRQFFIDSKIGKYFLKKEIPSFADSYDSLELNSDFRYQSLSFTTNGNVILPEERFEGRYLRTLFLFNEKYSKQMSNIVRYCYLQTDFKPLREDELMLFSYDDSIGLNNYFDLLLKIDSKNKERLSSYLNIFVFDENLNFAVALRQCNPDVCVTFVQLGGKCTDKSKVRIDPEYRLIDYVIERIPETLDTYNKNDRNTFYAQHFKEIGLFIRKIIQNQIPRERDIFLPIISDCTYKPDLIIKSDQDLDVIIKLKDMPIEKVKDHKELCIKIAEYVLELYVKESTYLKYQNLLEDVSLINIKKFLFLSTEDGLKFEVING</sequence>
<dbReference type="RefSeq" id="WP_109235751.1">
    <property type="nucleotide sequence ID" value="NZ_BMXZ01000001.1"/>
</dbReference>
<reference evidence="1 2" key="1">
    <citation type="journal article" date="2018" name="Genome Announc.">
        <title>Ignatzschineria cameli sp. nov., isolated from necrotic foot tissue of dromedaries (Camelus dromedarius) and associated maggots (Wohlfahrtia species) in Dubai.</title>
        <authorList>
            <person name="Tsang C.C."/>
            <person name="Tang J.Y."/>
            <person name="Fong J.Y."/>
            <person name="Kinne J."/>
            <person name="Lee H.H."/>
            <person name="Joseph M."/>
            <person name="Jose S."/>
            <person name="Schuster R.K."/>
            <person name="Tang Y."/>
            <person name="Sivakumar S."/>
            <person name="Chen J.H."/>
            <person name="Teng J.L."/>
            <person name="Lau S.K."/>
            <person name="Wernery U."/>
            <person name="Woo P.C."/>
        </authorList>
    </citation>
    <scope>NUCLEOTIDE SEQUENCE [LARGE SCALE GENOMIC DNA]</scope>
    <source>
        <strain evidence="1 2">KCTC 22643</strain>
    </source>
</reference>
<evidence type="ECO:0000313" key="2">
    <source>
        <dbReference type="Proteomes" id="UP000244948"/>
    </source>
</evidence>
<dbReference type="Proteomes" id="UP000244948">
    <property type="component" value="Unassembled WGS sequence"/>
</dbReference>
<dbReference type="EMBL" id="QEWR01000002">
    <property type="protein sequence ID" value="PWD84587.1"/>
    <property type="molecule type" value="Genomic_DNA"/>
</dbReference>
<comment type="caution">
    <text evidence="1">The sequence shown here is derived from an EMBL/GenBank/DDBJ whole genome shotgun (WGS) entry which is preliminary data.</text>
</comment>